<dbReference type="Proteomes" id="UP000241595">
    <property type="component" value="Unassembled WGS sequence"/>
</dbReference>
<proteinExistence type="predicted"/>
<evidence type="ECO:0000313" key="2">
    <source>
        <dbReference type="Proteomes" id="UP000241595"/>
    </source>
</evidence>
<organism evidence="1 2">
    <name type="scientific">Mycobacterium terramassiliense</name>
    <dbReference type="NCBI Taxonomy" id="1841859"/>
    <lineage>
        <taxon>Bacteria</taxon>
        <taxon>Bacillati</taxon>
        <taxon>Actinomycetota</taxon>
        <taxon>Actinomycetes</taxon>
        <taxon>Mycobacteriales</taxon>
        <taxon>Mycobacteriaceae</taxon>
        <taxon>Mycobacterium</taxon>
    </lineage>
</organism>
<gene>
    <name evidence="1" type="ORF">MTAB308_5081</name>
</gene>
<protein>
    <submittedName>
        <fullName evidence="1">Uncharacterized protein</fullName>
    </submittedName>
</protein>
<dbReference type="RefSeq" id="WP_245831493.1">
    <property type="nucleotide sequence ID" value="NZ_LT717701.1"/>
</dbReference>
<dbReference type="EMBL" id="FTRV01000016">
    <property type="protein sequence ID" value="SPM31562.1"/>
    <property type="molecule type" value="Genomic_DNA"/>
</dbReference>
<dbReference type="STRING" id="1841859.GCA_900157385_05084"/>
<sequence length="201" mass="21795">MTARSFDSTDTGVQAASEINHTRLHADGLDLRYRLDVVAPSVLEVVTHAGGWLFDRVMAGWDVTVFTPDRADVRPLQILGVQTLSFDRAFVSRDDRPRPRALGVATDLFGSDLRVRRRVLKALGRERIEVTLWGEARSAELDGTTDSVQHQLSAAARVFKAQALAAAAAPNASVGITEMFRSRLSGCALVADLVPASCHVS</sequence>
<evidence type="ECO:0000313" key="1">
    <source>
        <dbReference type="EMBL" id="SPM31562.1"/>
    </source>
</evidence>
<dbReference type="AlphaFoldDB" id="A0A2U3NJ66"/>
<name>A0A2U3NJ66_9MYCO</name>
<reference evidence="1 2" key="1">
    <citation type="submission" date="2017-01" db="EMBL/GenBank/DDBJ databases">
        <authorList>
            <consortium name="Urmite Genomes"/>
        </authorList>
    </citation>
    <scope>NUCLEOTIDE SEQUENCE [LARGE SCALE GENOMIC DNA]</scope>
    <source>
        <strain evidence="1 2">AB308</strain>
    </source>
</reference>
<accession>A0A2U3NJ66</accession>
<keyword evidence="2" id="KW-1185">Reference proteome</keyword>